<dbReference type="EMBL" id="LS398551">
    <property type="protein sequence ID" value="SPR03097.1"/>
    <property type="molecule type" value="Genomic_DNA"/>
</dbReference>
<proteinExistence type="predicted"/>
<accession>A0A2U3QQ60</accession>
<dbReference type="Proteomes" id="UP000244959">
    <property type="component" value="Chromosome I"/>
</dbReference>
<reference evidence="2" key="1">
    <citation type="submission" date="2018-03" db="EMBL/GenBank/DDBJ databases">
        <authorList>
            <person name="Batty M. E."/>
            <person name="Batty M E."/>
        </authorList>
    </citation>
    <scope>NUCLEOTIDE SEQUENCE [LARGE SCALE GENOMIC DNA]</scope>
    <source>
        <strain evidence="2">Gilliam</strain>
    </source>
</reference>
<evidence type="ECO:0000313" key="1">
    <source>
        <dbReference type="EMBL" id="SPR03097.1"/>
    </source>
</evidence>
<sequence>MICLKEEIASERVVDASINVYTTIARTYSAYKAICTQDIISC</sequence>
<dbReference type="AlphaFoldDB" id="A0A2U3QQ60"/>
<name>A0A2U3QQ60_ORITS</name>
<evidence type="ECO:0000313" key="2">
    <source>
        <dbReference type="Proteomes" id="UP000244959"/>
    </source>
</evidence>
<keyword evidence="2" id="KW-1185">Reference proteome</keyword>
<gene>
    <name evidence="1" type="ORF">GILLIAM_00239</name>
</gene>
<organism evidence="1 2">
    <name type="scientific">Orientia tsutsugamushi str. Gilliam</name>
    <dbReference type="NCBI Taxonomy" id="1359184"/>
    <lineage>
        <taxon>Bacteria</taxon>
        <taxon>Pseudomonadati</taxon>
        <taxon>Pseudomonadota</taxon>
        <taxon>Alphaproteobacteria</taxon>
        <taxon>Rickettsiales</taxon>
        <taxon>Rickettsiaceae</taxon>
        <taxon>Rickettsieae</taxon>
        <taxon>Orientia</taxon>
    </lineage>
</organism>
<protein>
    <submittedName>
        <fullName evidence="1">Uncharacterized protein</fullName>
    </submittedName>
</protein>